<comment type="caution">
    <text evidence="1">The sequence shown here is derived from an EMBL/GenBank/DDBJ whole genome shotgun (WGS) entry which is preliminary data.</text>
</comment>
<sequence>MICAIFVLWNAYRYIGANTFGLLNRFTIVPGEFVTNMSLLRETIAESVERDFAQWEIEKARQKTAAFPSRLLPCSLRPRNDPTNAPPHFINIPSSRATI</sequence>
<reference evidence="2" key="1">
    <citation type="submission" date="2017-10" db="EMBL/GenBank/DDBJ databases">
        <title>Rapid genome shrinkage in a self-fertile nematode reveals novel sperm competition proteins.</title>
        <authorList>
            <person name="Yin D."/>
            <person name="Schwarz E.M."/>
            <person name="Thomas C.G."/>
            <person name="Felde R.L."/>
            <person name="Korf I.F."/>
            <person name="Cutter A.D."/>
            <person name="Schartner C.M."/>
            <person name="Ralston E.J."/>
            <person name="Meyer B.J."/>
            <person name="Haag E.S."/>
        </authorList>
    </citation>
    <scope>NUCLEOTIDE SEQUENCE [LARGE SCALE GENOMIC DNA]</scope>
    <source>
        <strain evidence="2">JU1422</strain>
    </source>
</reference>
<proteinExistence type="predicted"/>
<name>A0A2G5UQF3_9PELO</name>
<evidence type="ECO:0000313" key="2">
    <source>
        <dbReference type="Proteomes" id="UP000230233"/>
    </source>
</evidence>
<gene>
    <name evidence="1" type="primary">Cnig_chr_III.g9047</name>
    <name evidence="1" type="ORF">B9Z55_009047</name>
</gene>
<dbReference type="EMBL" id="PDUG01000003">
    <property type="protein sequence ID" value="PIC41739.1"/>
    <property type="molecule type" value="Genomic_DNA"/>
</dbReference>
<dbReference type="AlphaFoldDB" id="A0A2G5UQF3"/>
<keyword evidence="2" id="KW-1185">Reference proteome</keyword>
<protein>
    <submittedName>
        <fullName evidence="1">Uncharacterized protein</fullName>
    </submittedName>
</protein>
<organism evidence="1 2">
    <name type="scientific">Caenorhabditis nigoni</name>
    <dbReference type="NCBI Taxonomy" id="1611254"/>
    <lineage>
        <taxon>Eukaryota</taxon>
        <taxon>Metazoa</taxon>
        <taxon>Ecdysozoa</taxon>
        <taxon>Nematoda</taxon>
        <taxon>Chromadorea</taxon>
        <taxon>Rhabditida</taxon>
        <taxon>Rhabditina</taxon>
        <taxon>Rhabditomorpha</taxon>
        <taxon>Rhabditoidea</taxon>
        <taxon>Rhabditidae</taxon>
        <taxon>Peloderinae</taxon>
        <taxon>Caenorhabditis</taxon>
    </lineage>
</organism>
<dbReference type="Proteomes" id="UP000230233">
    <property type="component" value="Chromosome III"/>
</dbReference>
<evidence type="ECO:0000313" key="1">
    <source>
        <dbReference type="EMBL" id="PIC41739.1"/>
    </source>
</evidence>
<accession>A0A2G5UQF3</accession>